<keyword evidence="1" id="KW-0812">Transmembrane</keyword>
<accession>H5V647</accession>
<evidence type="ECO:0000313" key="3">
    <source>
        <dbReference type="Proteomes" id="UP000010297"/>
    </source>
</evidence>
<keyword evidence="3" id="KW-1185">Reference proteome</keyword>
<dbReference type="AlphaFoldDB" id="H5V647"/>
<dbReference type="RefSeq" id="WP_002437772.1">
    <property type="nucleotide sequence ID" value="NZ_BAFF01000015.1"/>
</dbReference>
<organism evidence="2 3">
    <name type="scientific">Atlantibacter hermannii NBRC 105704</name>
    <dbReference type="NCBI Taxonomy" id="1115512"/>
    <lineage>
        <taxon>Bacteria</taxon>
        <taxon>Pseudomonadati</taxon>
        <taxon>Pseudomonadota</taxon>
        <taxon>Gammaproteobacteria</taxon>
        <taxon>Enterobacterales</taxon>
        <taxon>Enterobacteriaceae</taxon>
        <taxon>Atlantibacter</taxon>
    </lineage>
</organism>
<feature type="transmembrane region" description="Helical" evidence="1">
    <location>
        <begin position="56"/>
        <end position="79"/>
    </location>
</feature>
<gene>
    <name evidence="2" type="ORF">EH105704_15_00670</name>
</gene>
<feature type="transmembrane region" description="Helical" evidence="1">
    <location>
        <begin position="6"/>
        <end position="21"/>
    </location>
</feature>
<proteinExistence type="predicted"/>
<name>H5V647_ATLHE</name>
<feature type="transmembrane region" description="Helical" evidence="1">
    <location>
        <begin position="28"/>
        <end position="50"/>
    </location>
</feature>
<evidence type="ECO:0000256" key="1">
    <source>
        <dbReference type="SAM" id="Phobius"/>
    </source>
</evidence>
<dbReference type="Proteomes" id="UP000010297">
    <property type="component" value="Unassembled WGS sequence"/>
</dbReference>
<dbReference type="GeneID" id="92827403"/>
<sequence length="219" mass="24339">MDRSLLFFYGLFVGFIGYYLWKAKKQQVLVNTLAQLTTLGISIILASQIAKTGSGAWWLAVFIFALTLYVGGAILFLAIKSHHGKKQLLAALNVIKSEGAAGLEALLHNDVDSRQGGLTWFVVCMPESKSVEIGANITNQSWALNKKYYLRTLSNRTVCFVPDTVLEEVDLNRDGLYALSMFVRHSKVTAELVRHYAEAIKSGVNEPWKCFDDESSSKP</sequence>
<reference evidence="2 3" key="1">
    <citation type="submission" date="2012-02" db="EMBL/GenBank/DDBJ databases">
        <title>Whole genome shotgun sequence of Escherichia hermannii NBRC 105704.</title>
        <authorList>
            <person name="Yoshida I."/>
            <person name="Hosoyama A."/>
            <person name="Tsuchikane K."/>
            <person name="Katsumata H."/>
            <person name="Yamazaki S."/>
            <person name="Fujita N."/>
        </authorList>
    </citation>
    <scope>NUCLEOTIDE SEQUENCE [LARGE SCALE GENOMIC DNA]</scope>
    <source>
        <strain evidence="2 3">NBRC 105704</strain>
    </source>
</reference>
<dbReference type="EMBL" id="BAFF01000015">
    <property type="protein sequence ID" value="GAB53455.1"/>
    <property type="molecule type" value="Genomic_DNA"/>
</dbReference>
<comment type="caution">
    <text evidence="2">The sequence shown here is derived from an EMBL/GenBank/DDBJ whole genome shotgun (WGS) entry which is preliminary data.</text>
</comment>
<keyword evidence="1" id="KW-0472">Membrane</keyword>
<evidence type="ECO:0000313" key="2">
    <source>
        <dbReference type="EMBL" id="GAB53455.1"/>
    </source>
</evidence>
<keyword evidence="1" id="KW-1133">Transmembrane helix</keyword>
<protein>
    <submittedName>
        <fullName evidence="2">Uncharacterized protein</fullName>
    </submittedName>
</protein>